<evidence type="ECO:0000259" key="4">
    <source>
        <dbReference type="PROSITE" id="PS51517"/>
    </source>
</evidence>
<feature type="compositionally biased region" description="Basic and acidic residues" evidence="3">
    <location>
        <begin position="544"/>
        <end position="565"/>
    </location>
</feature>
<feature type="compositionally biased region" description="Basic residues" evidence="3">
    <location>
        <begin position="97"/>
        <end position="106"/>
    </location>
</feature>
<dbReference type="GO" id="GO:0000228">
    <property type="term" value="C:nuclear chromosome"/>
    <property type="evidence" value="ECO:0007669"/>
    <property type="project" value="TreeGrafter"/>
</dbReference>
<dbReference type="AlphaFoldDB" id="A0AAD8DIW3"/>
<dbReference type="PANTHER" id="PTHR35144:SF2">
    <property type="entry name" value="MEIOSIS-SPECIFIC TRANSCRIPTION FACTOR NDT80"/>
    <property type="match status" value="1"/>
</dbReference>
<feature type="compositionally biased region" description="Low complexity" evidence="3">
    <location>
        <begin position="492"/>
        <end position="506"/>
    </location>
</feature>
<dbReference type="GeneID" id="83208267"/>
<feature type="compositionally biased region" description="Low complexity" evidence="3">
    <location>
        <begin position="532"/>
        <end position="543"/>
    </location>
</feature>
<dbReference type="InterPro" id="IPR024061">
    <property type="entry name" value="NDT80_DNA-bd_dom"/>
</dbReference>
<protein>
    <recommendedName>
        <fullName evidence="4">NDT80 domain-containing protein</fullName>
    </recommendedName>
</protein>
<dbReference type="GO" id="GO:0003677">
    <property type="term" value="F:DNA binding"/>
    <property type="evidence" value="ECO:0007669"/>
    <property type="project" value="UniProtKB-KW"/>
</dbReference>
<dbReference type="Proteomes" id="UP001234581">
    <property type="component" value="Unassembled WGS sequence"/>
</dbReference>
<feature type="region of interest" description="Disordered" evidence="3">
    <location>
        <begin position="260"/>
        <end position="282"/>
    </location>
</feature>
<feature type="DNA-binding region" description="NDT80" evidence="2">
    <location>
        <begin position="104"/>
        <end position="359"/>
    </location>
</feature>
<reference evidence="5 6" key="1">
    <citation type="submission" date="2023-03" db="EMBL/GenBank/DDBJ databases">
        <title>Genome sequence of Lichtheimia ornata CBS 291.66.</title>
        <authorList>
            <person name="Mohabir J.T."/>
            <person name="Shea T.P."/>
            <person name="Kurbessoian T."/>
            <person name="Berby B."/>
            <person name="Fontaine J."/>
            <person name="Livny J."/>
            <person name="Gnirke A."/>
            <person name="Stajich J.E."/>
            <person name="Cuomo C.A."/>
        </authorList>
    </citation>
    <scope>NUCLEOTIDE SEQUENCE [LARGE SCALE GENOMIC DNA]</scope>
    <source>
        <strain evidence="5">CBS 291.66</strain>
    </source>
</reference>
<dbReference type="GO" id="GO:0045944">
    <property type="term" value="P:positive regulation of transcription by RNA polymerase II"/>
    <property type="evidence" value="ECO:0007669"/>
    <property type="project" value="TreeGrafter"/>
</dbReference>
<dbReference type="InterPro" id="IPR052605">
    <property type="entry name" value="Fungal_trans_regulator"/>
</dbReference>
<feature type="compositionally biased region" description="Polar residues" evidence="3">
    <location>
        <begin position="1"/>
        <end position="27"/>
    </location>
</feature>
<dbReference type="Gene3D" id="2.60.40.1390">
    <property type="entry name" value="NDT80 DNA-binding domain"/>
    <property type="match status" value="2"/>
</dbReference>
<evidence type="ECO:0000256" key="1">
    <source>
        <dbReference type="ARBA" id="ARBA00023125"/>
    </source>
</evidence>
<dbReference type="RefSeq" id="XP_058348513.1">
    <property type="nucleotide sequence ID" value="XM_058480949.1"/>
</dbReference>
<feature type="region of interest" description="Disordered" evidence="3">
    <location>
        <begin position="1"/>
        <end position="70"/>
    </location>
</feature>
<dbReference type="PROSITE" id="PS51517">
    <property type="entry name" value="NDT80"/>
    <property type="match status" value="1"/>
</dbReference>
<keyword evidence="6" id="KW-1185">Reference proteome</keyword>
<organism evidence="5 6">
    <name type="scientific">Lichtheimia ornata</name>
    <dbReference type="NCBI Taxonomy" id="688661"/>
    <lineage>
        <taxon>Eukaryota</taxon>
        <taxon>Fungi</taxon>
        <taxon>Fungi incertae sedis</taxon>
        <taxon>Mucoromycota</taxon>
        <taxon>Mucoromycotina</taxon>
        <taxon>Mucoromycetes</taxon>
        <taxon>Mucorales</taxon>
        <taxon>Lichtheimiaceae</taxon>
        <taxon>Lichtheimia</taxon>
    </lineage>
</organism>
<feature type="region of interest" description="Disordered" evidence="3">
    <location>
        <begin position="83"/>
        <end position="128"/>
    </location>
</feature>
<evidence type="ECO:0000313" key="6">
    <source>
        <dbReference type="Proteomes" id="UP001234581"/>
    </source>
</evidence>
<dbReference type="Pfam" id="PF05224">
    <property type="entry name" value="NDT80_PhoG"/>
    <property type="match status" value="1"/>
</dbReference>
<gene>
    <name evidence="5" type="ORF">O0I10_000846</name>
</gene>
<feature type="region of interest" description="Disordered" evidence="3">
    <location>
        <begin position="389"/>
        <end position="425"/>
    </location>
</feature>
<accession>A0AAD8DIW3</accession>
<feature type="compositionally biased region" description="Polar residues" evidence="3">
    <location>
        <begin position="113"/>
        <end position="128"/>
    </location>
</feature>
<evidence type="ECO:0000256" key="3">
    <source>
        <dbReference type="SAM" id="MobiDB-lite"/>
    </source>
</evidence>
<proteinExistence type="predicted"/>
<evidence type="ECO:0000256" key="2">
    <source>
        <dbReference type="PROSITE-ProRule" id="PRU00850"/>
    </source>
</evidence>
<dbReference type="SUPFAM" id="SSF49417">
    <property type="entry name" value="p53-like transcription factors"/>
    <property type="match status" value="1"/>
</dbReference>
<dbReference type="InterPro" id="IPR008967">
    <property type="entry name" value="p53-like_TF_DNA-bd_sf"/>
</dbReference>
<dbReference type="PANTHER" id="PTHR35144">
    <property type="entry name" value="MEIOSIS-SPECIFIC TRANSCRIPTION FACTOR NDT80"/>
    <property type="match status" value="1"/>
</dbReference>
<feature type="region of interest" description="Disordered" evidence="3">
    <location>
        <begin position="529"/>
        <end position="572"/>
    </location>
</feature>
<sequence length="572" mass="62841">MPPNTVSSVKAENTSIYDSSSCERSYMSQQQTPPSPTPRTAPTAGMDAEHRNAYTTPPSDSPPSASSPALSYTKYAASASTSHHHLPPYAAASNNNYHHHHHHRHASNNTRTSSSEYSLVESTTTPTAATMMNEPAALSFTRTMYNNNILSLDKSSILQVDLRARIDRGFFLADNDWTCYRRNYFQLSTAFTLQGIGVIYDGQSLPCWVKKQQQQREVKKNHGDDEGNEEQQLLHAVERFMVGISSHVANSDKAVELVEYSPKRDKGPTSTPQPRPLTPGGNLTLSSVNGTPSIATFERIQFKSATANNGKRRAAQQYYVVSVNLYAQLNTGELISVASIDSTPVVVRGRSPGHYADGAAAAAATTAVTATTATTATPTTVQAVVTTTTTTTPTPSQIPIPPPAAGNNHSIDHHQHHQQHPQPQQACLPHYDYMGVPYAATPQPHPLPPPSYMAFGVHERYHSSPDLPVESAWHRGYPPPPHPSYCYDTTAQQQQQQSTHPRQQHPSLPPPHQQQAYYHDMWRHMAQQQNMAATATTPATTAADVKKNEMVMKRSLDDSDIDTSRNTRLRSS</sequence>
<name>A0AAD8DIW3_9FUNG</name>
<dbReference type="EMBL" id="JARTCD010000002">
    <property type="protein sequence ID" value="KAJ8663601.1"/>
    <property type="molecule type" value="Genomic_DNA"/>
</dbReference>
<feature type="domain" description="NDT80" evidence="4">
    <location>
        <begin position="104"/>
        <end position="359"/>
    </location>
</feature>
<keyword evidence="1 2" id="KW-0238">DNA-binding</keyword>
<feature type="region of interest" description="Disordered" evidence="3">
    <location>
        <begin position="471"/>
        <end position="514"/>
    </location>
</feature>
<dbReference type="GO" id="GO:0003700">
    <property type="term" value="F:DNA-binding transcription factor activity"/>
    <property type="evidence" value="ECO:0007669"/>
    <property type="project" value="UniProtKB-UniRule"/>
</dbReference>
<dbReference type="InterPro" id="IPR037141">
    <property type="entry name" value="NDT80_DNA-bd_dom_sf"/>
</dbReference>
<dbReference type="GO" id="GO:0051321">
    <property type="term" value="P:meiotic cell cycle"/>
    <property type="evidence" value="ECO:0007669"/>
    <property type="project" value="TreeGrafter"/>
</dbReference>
<evidence type="ECO:0000313" key="5">
    <source>
        <dbReference type="EMBL" id="KAJ8663601.1"/>
    </source>
</evidence>
<comment type="caution">
    <text evidence="5">The sequence shown here is derived from an EMBL/GenBank/DDBJ whole genome shotgun (WGS) entry which is preliminary data.</text>
</comment>